<dbReference type="STRING" id="1462526.BN990_03081"/>
<reference evidence="7" key="2">
    <citation type="submission" date="2014-05" db="EMBL/GenBank/DDBJ databases">
        <title>Draft genome sequence of Virgibacillus massiliensis Vm-5.</title>
        <authorList>
            <person name="Khelaifia S."/>
            <person name="Croce O."/>
            <person name="Lagier J.C."/>
            <person name="Raoult D."/>
        </authorList>
    </citation>
    <scope>NUCLEOTIDE SEQUENCE [LARGE SCALE GENOMIC DNA]</scope>
    <source>
        <strain evidence="7">Vm-5</strain>
    </source>
</reference>
<evidence type="ECO:0000256" key="3">
    <source>
        <dbReference type="ARBA" id="ARBA00022691"/>
    </source>
</evidence>
<dbReference type="EMBL" id="CCDP010000002">
    <property type="protein sequence ID" value="CDQ40753.1"/>
    <property type="molecule type" value="Genomic_DNA"/>
</dbReference>
<dbReference type="InterPro" id="IPR023553">
    <property type="entry name" value="Uncharacterised_MeTfrase_YrrT"/>
</dbReference>
<dbReference type="InterPro" id="IPR029063">
    <property type="entry name" value="SAM-dependent_MTases_sf"/>
</dbReference>
<dbReference type="eggNOG" id="COG2226">
    <property type="taxonomic scope" value="Bacteria"/>
</dbReference>
<dbReference type="HAMAP" id="MF_02100">
    <property type="entry name" value="Methyltr_YrrT"/>
    <property type="match status" value="1"/>
</dbReference>
<dbReference type="Gene3D" id="3.40.50.150">
    <property type="entry name" value="Vaccinia Virus protein VP39"/>
    <property type="match status" value="1"/>
</dbReference>
<dbReference type="InterPro" id="IPR041698">
    <property type="entry name" value="Methyltransf_25"/>
</dbReference>
<evidence type="ECO:0000313" key="6">
    <source>
        <dbReference type="EMBL" id="CDQ40753.1"/>
    </source>
</evidence>
<gene>
    <name evidence="6" type="primary">yrrT_2</name>
    <name evidence="6" type="ORF">BN990_03081</name>
</gene>
<dbReference type="GO" id="GO:0032259">
    <property type="term" value="P:methylation"/>
    <property type="evidence" value="ECO:0007669"/>
    <property type="project" value="UniProtKB-KW"/>
</dbReference>
<keyword evidence="7" id="KW-1185">Reference proteome</keyword>
<evidence type="ECO:0000256" key="4">
    <source>
        <dbReference type="HAMAP-Rule" id="MF_02100"/>
    </source>
</evidence>
<proteinExistence type="inferred from homology"/>
<feature type="binding site" evidence="4">
    <location>
        <position position="74"/>
    </location>
    <ligand>
        <name>S-adenosyl-L-methionine</name>
        <dbReference type="ChEBI" id="CHEBI:59789"/>
    </ligand>
</feature>
<organism evidence="6 7">
    <name type="scientific">Virgibacillus massiliensis</name>
    <dbReference type="NCBI Taxonomy" id="1462526"/>
    <lineage>
        <taxon>Bacteria</taxon>
        <taxon>Bacillati</taxon>
        <taxon>Bacillota</taxon>
        <taxon>Bacilli</taxon>
        <taxon>Bacillales</taxon>
        <taxon>Bacillaceae</taxon>
        <taxon>Virgibacillus</taxon>
    </lineage>
</organism>
<comment type="similarity">
    <text evidence="4">Belongs to the methyltransferase superfamily. YrrT family.</text>
</comment>
<dbReference type="RefSeq" id="WP_021292170.1">
    <property type="nucleotide sequence ID" value="NZ_BNER01000006.1"/>
</dbReference>
<evidence type="ECO:0000313" key="7">
    <source>
        <dbReference type="Proteomes" id="UP000028875"/>
    </source>
</evidence>
<dbReference type="OrthoDB" id="465705at2"/>
<dbReference type="GO" id="GO:0008757">
    <property type="term" value="F:S-adenosylmethionine-dependent methyltransferase activity"/>
    <property type="evidence" value="ECO:0007669"/>
    <property type="project" value="UniProtKB-UniRule"/>
</dbReference>
<dbReference type="PANTHER" id="PTHR43861">
    <property type="entry name" value="TRANS-ACONITATE 2-METHYLTRANSFERASE-RELATED"/>
    <property type="match status" value="1"/>
</dbReference>
<evidence type="ECO:0000256" key="2">
    <source>
        <dbReference type="ARBA" id="ARBA00022679"/>
    </source>
</evidence>
<feature type="binding site" evidence="4">
    <location>
        <position position="96"/>
    </location>
    <ligand>
        <name>S-adenosyl-L-methionine</name>
        <dbReference type="ChEBI" id="CHEBI:59789"/>
    </ligand>
</feature>
<comment type="function">
    <text evidence="4">Could be a S-adenosyl-L-methionine-dependent methyltransferase.</text>
</comment>
<dbReference type="SUPFAM" id="SSF53335">
    <property type="entry name" value="S-adenosyl-L-methionine-dependent methyltransferases"/>
    <property type="match status" value="1"/>
</dbReference>
<dbReference type="Pfam" id="PF13649">
    <property type="entry name" value="Methyltransf_25"/>
    <property type="match status" value="1"/>
</dbReference>
<dbReference type="AlphaFoldDB" id="A0A024QDX7"/>
<dbReference type="EC" id="2.1.1.-" evidence="4"/>
<feature type="binding site" evidence="4">
    <location>
        <position position="53"/>
    </location>
    <ligand>
        <name>S-adenosyl-L-methionine</name>
        <dbReference type="ChEBI" id="CHEBI:59789"/>
    </ligand>
</feature>
<keyword evidence="2 4" id="KW-0808">Transferase</keyword>
<name>A0A024QDX7_9BACI</name>
<protein>
    <recommendedName>
        <fullName evidence="4">Uncharacterized methyltransferase BN990_03081</fullName>
        <ecNumber evidence="4">2.1.1.-</ecNumber>
    </recommendedName>
</protein>
<accession>A0A024QDX7</accession>
<sequence length="212" mass="24142">MGREFLSIFDDWANQYDDSVAGMDPQYARVFANYNHILDTVVSYTEGSVLEFGIGTGNLSQKLIEAGHEFVGVEPSLAMREIANKKLPNVQIVEGDFLHFPAFTEKVDTIVSTYAFHHLTDTEKESAIKQFSELLPIGGKVVFGDTVFITEEKKHKEIDHAKKHGYMDLAEDLQREYYPTVTVLKSIFTLYNFDIAMKQMNDFVWLIVATKK</sequence>
<keyword evidence="3 4" id="KW-0949">S-adenosyl-L-methionine</keyword>
<evidence type="ECO:0000256" key="1">
    <source>
        <dbReference type="ARBA" id="ARBA00022603"/>
    </source>
</evidence>
<comment type="caution">
    <text evidence="6">The sequence shown here is derived from an EMBL/GenBank/DDBJ whole genome shotgun (WGS) entry which is preliminary data.</text>
</comment>
<evidence type="ECO:0000259" key="5">
    <source>
        <dbReference type="Pfam" id="PF13649"/>
    </source>
</evidence>
<dbReference type="Proteomes" id="UP000028875">
    <property type="component" value="Unassembled WGS sequence"/>
</dbReference>
<reference evidence="6 7" key="1">
    <citation type="submission" date="2014-03" db="EMBL/GenBank/DDBJ databases">
        <authorList>
            <person name="Urmite Genomes U."/>
        </authorList>
    </citation>
    <scope>NUCLEOTIDE SEQUENCE [LARGE SCALE GENOMIC DNA]</scope>
    <source>
        <strain evidence="6 7">Vm-5</strain>
    </source>
</reference>
<feature type="domain" description="Methyltransferase" evidence="5">
    <location>
        <begin position="49"/>
        <end position="139"/>
    </location>
</feature>
<dbReference type="CDD" id="cd02440">
    <property type="entry name" value="AdoMet_MTases"/>
    <property type="match status" value="1"/>
</dbReference>
<keyword evidence="1 4" id="KW-0489">Methyltransferase</keyword>